<keyword evidence="1" id="KW-0732">Signal</keyword>
<keyword evidence="3" id="KW-1185">Reference proteome</keyword>
<dbReference type="EMBL" id="CP022657">
    <property type="protein sequence ID" value="ASS76580.1"/>
    <property type="molecule type" value="Genomic_DNA"/>
</dbReference>
<dbReference type="OrthoDB" id="9897079at2"/>
<dbReference type="AlphaFoldDB" id="A0A223D4Y8"/>
<evidence type="ECO:0000256" key="1">
    <source>
        <dbReference type="SAM" id="SignalP"/>
    </source>
</evidence>
<dbReference type="RefSeq" id="WP_094237811.1">
    <property type="nucleotide sequence ID" value="NZ_CP022657.1"/>
</dbReference>
<reference evidence="2 3" key="1">
    <citation type="journal article" date="2015" name="Int. J. Syst. Evol. Microbiol.">
        <title>Tumebacillus algifaecis sp. nov., isolated from decomposing algal scum.</title>
        <authorList>
            <person name="Wu Y.F."/>
            <person name="Zhang B."/>
            <person name="Xing P."/>
            <person name="Wu Q.L."/>
            <person name="Liu S.J."/>
        </authorList>
    </citation>
    <scope>NUCLEOTIDE SEQUENCE [LARGE SCALE GENOMIC DNA]</scope>
    <source>
        <strain evidence="2 3">THMBR28</strain>
    </source>
</reference>
<evidence type="ECO:0000313" key="2">
    <source>
        <dbReference type="EMBL" id="ASS76580.1"/>
    </source>
</evidence>
<gene>
    <name evidence="2" type="ORF">CIG75_17495</name>
</gene>
<protein>
    <submittedName>
        <fullName evidence="2">Uncharacterized protein</fullName>
    </submittedName>
</protein>
<feature type="signal peptide" evidence="1">
    <location>
        <begin position="1"/>
        <end position="25"/>
    </location>
</feature>
<accession>A0A223D4Y8</accession>
<dbReference type="KEGG" id="tab:CIG75_17495"/>
<name>A0A223D4Y8_9BACL</name>
<dbReference type="Proteomes" id="UP000214688">
    <property type="component" value="Chromosome"/>
</dbReference>
<evidence type="ECO:0000313" key="3">
    <source>
        <dbReference type="Proteomes" id="UP000214688"/>
    </source>
</evidence>
<feature type="chain" id="PRO_5039142222" evidence="1">
    <location>
        <begin position="26"/>
        <end position="123"/>
    </location>
</feature>
<proteinExistence type="predicted"/>
<sequence length="123" mass="13639">MNKYDQKNYYSVLAICVLTSIPITAGATPTATQEKSYGVTDPMPIPENERAELLKMDLTKLPEPKVDRERDKKLEAQAKGGFYSEHFTAPRPISEETFPSAGSKSSETLTDSIVAPDFYTSMN</sequence>
<organism evidence="2 3">
    <name type="scientific">Tumebacillus algifaecis</name>
    <dbReference type="NCBI Taxonomy" id="1214604"/>
    <lineage>
        <taxon>Bacteria</taxon>
        <taxon>Bacillati</taxon>
        <taxon>Bacillota</taxon>
        <taxon>Bacilli</taxon>
        <taxon>Bacillales</taxon>
        <taxon>Alicyclobacillaceae</taxon>
        <taxon>Tumebacillus</taxon>
    </lineage>
</organism>